<gene>
    <name evidence="2" type="ORF">Godav_000021</name>
</gene>
<protein>
    <submittedName>
        <fullName evidence="2">Uncharacterized protein</fullName>
    </submittedName>
</protein>
<name>A0A7J8TJW0_GOSDV</name>
<feature type="compositionally biased region" description="Gly residues" evidence="1">
    <location>
        <begin position="89"/>
        <end position="102"/>
    </location>
</feature>
<dbReference type="AlphaFoldDB" id="A0A7J8TJW0"/>
<evidence type="ECO:0000313" key="3">
    <source>
        <dbReference type="Proteomes" id="UP000593561"/>
    </source>
</evidence>
<reference evidence="2 3" key="1">
    <citation type="journal article" date="2019" name="Genome Biol. Evol.">
        <title>Insights into the evolution of the New World diploid cottons (Gossypium, subgenus Houzingenia) based on genome sequencing.</title>
        <authorList>
            <person name="Grover C.E."/>
            <person name="Arick M.A. 2nd"/>
            <person name="Thrash A."/>
            <person name="Conover J.L."/>
            <person name="Sanders W.S."/>
            <person name="Peterson D.G."/>
            <person name="Frelichowski J.E."/>
            <person name="Scheffler J.A."/>
            <person name="Scheffler B.E."/>
            <person name="Wendel J.F."/>
        </authorList>
    </citation>
    <scope>NUCLEOTIDE SEQUENCE [LARGE SCALE GENOMIC DNA]</scope>
    <source>
        <strain evidence="2">27</strain>
        <tissue evidence="2">Leaf</tissue>
    </source>
</reference>
<organism evidence="2 3">
    <name type="scientific">Gossypium davidsonii</name>
    <name type="common">Davidson's cotton</name>
    <name type="synonym">Gossypium klotzschianum subsp. davidsonii</name>
    <dbReference type="NCBI Taxonomy" id="34287"/>
    <lineage>
        <taxon>Eukaryota</taxon>
        <taxon>Viridiplantae</taxon>
        <taxon>Streptophyta</taxon>
        <taxon>Embryophyta</taxon>
        <taxon>Tracheophyta</taxon>
        <taxon>Spermatophyta</taxon>
        <taxon>Magnoliopsida</taxon>
        <taxon>eudicotyledons</taxon>
        <taxon>Gunneridae</taxon>
        <taxon>Pentapetalae</taxon>
        <taxon>rosids</taxon>
        <taxon>malvids</taxon>
        <taxon>Malvales</taxon>
        <taxon>Malvaceae</taxon>
        <taxon>Malvoideae</taxon>
        <taxon>Gossypium</taxon>
    </lineage>
</organism>
<feature type="region of interest" description="Disordered" evidence="1">
    <location>
        <begin position="89"/>
        <end position="112"/>
    </location>
</feature>
<keyword evidence="3" id="KW-1185">Reference proteome</keyword>
<proteinExistence type="predicted"/>
<dbReference type="Proteomes" id="UP000593561">
    <property type="component" value="Unassembled WGS sequence"/>
</dbReference>
<dbReference type="EMBL" id="JABFAC010250707">
    <property type="protein sequence ID" value="MBA0638508.1"/>
    <property type="molecule type" value="Genomic_DNA"/>
</dbReference>
<evidence type="ECO:0000313" key="2">
    <source>
        <dbReference type="EMBL" id="MBA0638508.1"/>
    </source>
</evidence>
<comment type="caution">
    <text evidence="2">The sequence shown here is derived from an EMBL/GenBank/DDBJ whole genome shotgun (WGS) entry which is preliminary data.</text>
</comment>
<sequence length="125" mass="12832">MDNLEEIMKQESLYQQWHLLDIQYVADKKHEVFQGVERECGGKNKGIEGTAVGIVGTEGMLGRGGGPLANVGIAVGIVGTEGMLGRGGSPLGNVVGSGGSAPGHGNDGRDGVRRLGEDGKLCVCG</sequence>
<evidence type="ECO:0000256" key="1">
    <source>
        <dbReference type="SAM" id="MobiDB-lite"/>
    </source>
</evidence>
<accession>A0A7J8TJW0</accession>